<keyword evidence="4" id="KW-0689">Ribosomal protein</keyword>
<sequence length="403" mass="46138">MALSSPLPTFFCRPNRQLYSRLCLTIFPALNRKVTTISSDLVNGGNQSVTKSDNQPSAKAITISRSMKAYMEKVKKHDELMKTEVADYEIGKRHLANIMGADPDTFTQEDVDRAIEYLLPNGLFDKKARPMLKNPYEIYPKRKAAEFTFEGRPFHWLYFTTSPNYYNILYDITWKLEGLKTLEDQLYNAKKDISSESKPLNIASSEWITFDQLKNKVLEKIQEKDYQHFIVMMERLASHPLASKEEEFIMQYRNKLHLASAALIAPPVETDADGRSFSWAEGRRKDSWAQVKVYKPGTGQVTINEKDLSYFSNLLYRETLLFPLSVTGLLGQVDIVADAKYGGPTGQAGAIRFALSQALCAFVSDDIKEQLRLSGMLTRDPRKRERKKPGQEGARKKFTWKKR</sequence>
<evidence type="ECO:0000313" key="11">
    <source>
        <dbReference type="RefSeq" id="XP_055888112.1"/>
    </source>
</evidence>
<dbReference type="Proteomes" id="UP001165740">
    <property type="component" value="Chromosome 6"/>
</dbReference>
<dbReference type="GeneID" id="106057616"/>
<dbReference type="GO" id="GO:0005743">
    <property type="term" value="C:mitochondrial inner membrane"/>
    <property type="evidence" value="ECO:0007669"/>
    <property type="project" value="UniProtKB-ARBA"/>
</dbReference>
<dbReference type="GO" id="GO:0003735">
    <property type="term" value="F:structural constituent of ribosome"/>
    <property type="evidence" value="ECO:0007669"/>
    <property type="project" value="InterPro"/>
</dbReference>
<dbReference type="GO" id="GO:0006412">
    <property type="term" value="P:translation"/>
    <property type="evidence" value="ECO:0007669"/>
    <property type="project" value="InterPro"/>
</dbReference>
<dbReference type="RefSeq" id="XP_055888112.1">
    <property type="nucleotide sequence ID" value="XM_056032137.1"/>
</dbReference>
<dbReference type="Gene3D" id="3.30.230.10">
    <property type="match status" value="1"/>
</dbReference>
<protein>
    <recommendedName>
        <fullName evidence="7">Small ribosomal subunit protein uS9m</fullName>
    </recommendedName>
    <alternativeName>
        <fullName evidence="8">28S ribosomal protein S9, mitochondrial</fullName>
    </alternativeName>
</protein>
<keyword evidence="10" id="KW-1185">Reference proteome</keyword>
<name>A0A9W3ALI0_BIOGL</name>
<evidence type="ECO:0000256" key="3">
    <source>
        <dbReference type="ARBA" id="ARBA00022946"/>
    </source>
</evidence>
<comment type="similarity">
    <text evidence="2">Belongs to the universal ribosomal protein uS9 family.</text>
</comment>
<dbReference type="PANTHER" id="PTHR21569:SF1">
    <property type="entry name" value="SMALL RIBOSOMAL SUBUNIT PROTEIN US9M"/>
    <property type="match status" value="1"/>
</dbReference>
<dbReference type="PANTHER" id="PTHR21569">
    <property type="entry name" value="RIBOSOMAL PROTEIN S9"/>
    <property type="match status" value="1"/>
</dbReference>
<accession>A0A9W3ALI0</accession>
<organism evidence="10 11">
    <name type="scientific">Biomphalaria glabrata</name>
    <name type="common">Bloodfluke planorb</name>
    <name type="synonym">Freshwater snail</name>
    <dbReference type="NCBI Taxonomy" id="6526"/>
    <lineage>
        <taxon>Eukaryota</taxon>
        <taxon>Metazoa</taxon>
        <taxon>Spiralia</taxon>
        <taxon>Lophotrochozoa</taxon>
        <taxon>Mollusca</taxon>
        <taxon>Gastropoda</taxon>
        <taxon>Heterobranchia</taxon>
        <taxon>Euthyneura</taxon>
        <taxon>Panpulmonata</taxon>
        <taxon>Hygrophila</taxon>
        <taxon>Lymnaeoidea</taxon>
        <taxon>Planorbidae</taxon>
        <taxon>Biomphalaria</taxon>
    </lineage>
</organism>
<feature type="compositionally biased region" description="Basic and acidic residues" evidence="9">
    <location>
        <begin position="379"/>
        <end position="395"/>
    </location>
</feature>
<gene>
    <name evidence="11" type="primary">LOC106057616</name>
</gene>
<evidence type="ECO:0000256" key="4">
    <source>
        <dbReference type="ARBA" id="ARBA00022980"/>
    </source>
</evidence>
<dbReference type="FunFam" id="3.30.230.10:FF:000035">
    <property type="entry name" value="28S ribosomal protein S9, mitochondrial"/>
    <property type="match status" value="1"/>
</dbReference>
<dbReference type="OrthoDB" id="10254627at2759"/>
<evidence type="ECO:0000256" key="2">
    <source>
        <dbReference type="ARBA" id="ARBA00005251"/>
    </source>
</evidence>
<dbReference type="Pfam" id="PF00380">
    <property type="entry name" value="Ribosomal_S9"/>
    <property type="match status" value="1"/>
</dbReference>
<evidence type="ECO:0000256" key="1">
    <source>
        <dbReference type="ARBA" id="ARBA00004173"/>
    </source>
</evidence>
<dbReference type="NCBIfam" id="NF001099">
    <property type="entry name" value="PRK00132.1"/>
    <property type="match status" value="1"/>
</dbReference>
<dbReference type="InterPro" id="IPR000754">
    <property type="entry name" value="Ribosomal_uS9"/>
</dbReference>
<dbReference type="OMA" id="HHFLFYT"/>
<reference evidence="11" key="1">
    <citation type="submission" date="2025-08" db="UniProtKB">
        <authorList>
            <consortium name="RefSeq"/>
        </authorList>
    </citation>
    <scope>IDENTIFICATION</scope>
</reference>
<evidence type="ECO:0000313" key="10">
    <source>
        <dbReference type="Proteomes" id="UP001165740"/>
    </source>
</evidence>
<evidence type="ECO:0000256" key="6">
    <source>
        <dbReference type="ARBA" id="ARBA00023274"/>
    </source>
</evidence>
<comment type="subcellular location">
    <subcellularLocation>
        <location evidence="1">Mitochondrion</location>
    </subcellularLocation>
</comment>
<keyword evidence="5" id="KW-0496">Mitochondrion</keyword>
<keyword evidence="6" id="KW-0687">Ribonucleoprotein</keyword>
<dbReference type="AlphaFoldDB" id="A0A9W3ALI0"/>
<proteinExistence type="inferred from homology"/>
<evidence type="ECO:0000256" key="5">
    <source>
        <dbReference type="ARBA" id="ARBA00023128"/>
    </source>
</evidence>
<evidence type="ECO:0000256" key="9">
    <source>
        <dbReference type="SAM" id="MobiDB-lite"/>
    </source>
</evidence>
<dbReference type="InterPro" id="IPR023035">
    <property type="entry name" value="Ribosomal_uS9_bac/plastid"/>
</dbReference>
<dbReference type="GO" id="GO:0003723">
    <property type="term" value="F:RNA binding"/>
    <property type="evidence" value="ECO:0007669"/>
    <property type="project" value="TreeGrafter"/>
</dbReference>
<dbReference type="InterPro" id="IPR014721">
    <property type="entry name" value="Ribsml_uS5_D2-typ_fold_subgr"/>
</dbReference>
<dbReference type="SUPFAM" id="SSF54211">
    <property type="entry name" value="Ribosomal protein S5 domain 2-like"/>
    <property type="match status" value="1"/>
</dbReference>
<dbReference type="InterPro" id="IPR020568">
    <property type="entry name" value="Ribosomal_Su5_D2-typ_SF"/>
</dbReference>
<evidence type="ECO:0000256" key="8">
    <source>
        <dbReference type="ARBA" id="ARBA00076042"/>
    </source>
</evidence>
<dbReference type="GO" id="GO:0005763">
    <property type="term" value="C:mitochondrial small ribosomal subunit"/>
    <property type="evidence" value="ECO:0007669"/>
    <property type="project" value="TreeGrafter"/>
</dbReference>
<feature type="region of interest" description="Disordered" evidence="9">
    <location>
        <begin position="378"/>
        <end position="403"/>
    </location>
</feature>
<evidence type="ECO:0000256" key="7">
    <source>
        <dbReference type="ARBA" id="ARBA00039318"/>
    </source>
</evidence>
<keyword evidence="3" id="KW-0809">Transit peptide</keyword>